<feature type="compositionally biased region" description="Polar residues" evidence="2">
    <location>
        <begin position="7"/>
        <end position="31"/>
    </location>
</feature>
<keyword evidence="1" id="KW-0175">Coiled coil</keyword>
<gene>
    <name evidence="4" type="ORF">HINF_LOCUS72250</name>
    <name evidence="3" type="ORF">HINF_LOCUS9500</name>
</gene>
<dbReference type="AlphaFoldDB" id="A0AA86NN99"/>
<feature type="coiled-coil region" evidence="1">
    <location>
        <begin position="297"/>
        <end position="355"/>
    </location>
</feature>
<dbReference type="EMBL" id="CAXDID020000569">
    <property type="protein sequence ID" value="CAL6103660.1"/>
    <property type="molecule type" value="Genomic_DNA"/>
</dbReference>
<comment type="caution">
    <text evidence="3">The sequence shown here is derived from an EMBL/GenBank/DDBJ whole genome shotgun (WGS) entry which is preliminary data.</text>
</comment>
<reference evidence="4 5" key="2">
    <citation type="submission" date="2024-07" db="EMBL/GenBank/DDBJ databases">
        <authorList>
            <person name="Akdeniz Z."/>
        </authorList>
    </citation>
    <scope>NUCLEOTIDE SEQUENCE [LARGE SCALE GENOMIC DNA]</scope>
</reference>
<sequence>MLPRIQPSPSQPKSGQISRSSSVGLLNNKSSFVGSKSNLSMQQTQTSEFAQKIQQKMLQTIAIKQQMENADKIQKEKEERIELQKKTVNQLREKRMHEIWEEHHKIEEQEQKRREIEEKLKEKIRERYEEQRRIKLFEEQQRQLKIEEENEMQRQREQSYQIMREQTLVLMKQLAQDKLLAEQQAKMQKEAEQQHQAMEELRVKQQTAIDREILAQERIKQRNAELAQKQREYEELKANRTLRQEEYQRIITEKQRELEDKAEQIRLETELELAKRKFDSEEIILKQDQIRERYKQIDEEQIRIKEKVNKQKKHEEELIRQQEEEKKRQEDMINKQQIEQEIFMKEQKLKQIEENQQLIASKQNMLIITKEHNPRFLDLFMPLVKQKEKIDALVHEYTLNKHKIDKYERCVLKPLQSFGQLFLTESMTNIQNSQEFDYLKSTLIKFQRKITVQLQELKENQIKLKNPAIQTVIETVELSQKQLAILSMCSCVGDFIFCSENQSKLNAEFCVVYQQRDETLMKHQIQTIGRECTQDIAMLKKMLQEQKEKGNTCIVCFQRLISLKQFMIDESSKATEIGILDTIVNKYEELIKSVKVQVIM</sequence>
<evidence type="ECO:0000313" key="3">
    <source>
        <dbReference type="EMBL" id="CAI9921855.1"/>
    </source>
</evidence>
<feature type="region of interest" description="Disordered" evidence="2">
    <location>
        <begin position="1"/>
        <end position="31"/>
    </location>
</feature>
<proteinExistence type="predicted"/>
<name>A0AA86NN99_9EUKA</name>
<evidence type="ECO:0000313" key="5">
    <source>
        <dbReference type="Proteomes" id="UP001642409"/>
    </source>
</evidence>
<dbReference type="EMBL" id="CATOUU010000234">
    <property type="protein sequence ID" value="CAI9921855.1"/>
    <property type="molecule type" value="Genomic_DNA"/>
</dbReference>
<evidence type="ECO:0000256" key="1">
    <source>
        <dbReference type="SAM" id="Coils"/>
    </source>
</evidence>
<protein>
    <submittedName>
        <fullName evidence="4">Hypothetical_protein</fullName>
    </submittedName>
</protein>
<dbReference type="Proteomes" id="UP001642409">
    <property type="component" value="Unassembled WGS sequence"/>
</dbReference>
<organism evidence="3">
    <name type="scientific">Hexamita inflata</name>
    <dbReference type="NCBI Taxonomy" id="28002"/>
    <lineage>
        <taxon>Eukaryota</taxon>
        <taxon>Metamonada</taxon>
        <taxon>Diplomonadida</taxon>
        <taxon>Hexamitidae</taxon>
        <taxon>Hexamitinae</taxon>
        <taxon>Hexamita</taxon>
    </lineage>
</organism>
<feature type="coiled-coil region" evidence="1">
    <location>
        <begin position="73"/>
        <end position="264"/>
    </location>
</feature>
<evidence type="ECO:0000313" key="4">
    <source>
        <dbReference type="EMBL" id="CAL6103660.1"/>
    </source>
</evidence>
<accession>A0AA86NN99</accession>
<keyword evidence="5" id="KW-1185">Reference proteome</keyword>
<evidence type="ECO:0000256" key="2">
    <source>
        <dbReference type="SAM" id="MobiDB-lite"/>
    </source>
</evidence>
<reference evidence="3" key="1">
    <citation type="submission" date="2023-06" db="EMBL/GenBank/DDBJ databases">
        <authorList>
            <person name="Kurt Z."/>
        </authorList>
    </citation>
    <scope>NUCLEOTIDE SEQUENCE</scope>
</reference>